<comment type="caution">
    <text evidence="2">The sequence shown here is derived from an EMBL/GenBank/DDBJ whole genome shotgun (WGS) entry which is preliminary data.</text>
</comment>
<name>A0A1Y5EHZ0_COLPS</name>
<organism evidence="2 3">
    <name type="scientific">Colwellia psychrerythraea</name>
    <name type="common">Vibrio psychroerythus</name>
    <dbReference type="NCBI Taxonomy" id="28229"/>
    <lineage>
        <taxon>Bacteria</taxon>
        <taxon>Pseudomonadati</taxon>
        <taxon>Pseudomonadota</taxon>
        <taxon>Gammaproteobacteria</taxon>
        <taxon>Alteromonadales</taxon>
        <taxon>Colwelliaceae</taxon>
        <taxon>Colwellia</taxon>
    </lineage>
</organism>
<gene>
    <name evidence="2" type="ORF">A9Q75_06610</name>
</gene>
<sequence>MWQFIALLLTVCGAALFYLTNRHQTFISNPLPKLWRLLAFIFSLLALFFWLQLYVTSSALFTWLFTSCAALICIPLLGLNKKLCRAKGDI</sequence>
<proteinExistence type="predicted"/>
<evidence type="ECO:0000313" key="2">
    <source>
        <dbReference type="EMBL" id="OUR82378.1"/>
    </source>
</evidence>
<dbReference type="Proteomes" id="UP000243053">
    <property type="component" value="Unassembled WGS sequence"/>
</dbReference>
<keyword evidence="1" id="KW-0812">Transmembrane</keyword>
<feature type="transmembrane region" description="Helical" evidence="1">
    <location>
        <begin position="60"/>
        <end position="79"/>
    </location>
</feature>
<dbReference type="AlphaFoldDB" id="A0A1Y5EHZ0"/>
<feature type="transmembrane region" description="Helical" evidence="1">
    <location>
        <begin position="6"/>
        <end position="22"/>
    </location>
</feature>
<accession>A0A1Y5EHZ0</accession>
<reference evidence="3" key="1">
    <citation type="journal article" date="2017" name="Proc. Natl. Acad. Sci. U.S.A.">
        <title>Simulation of Deepwater Horizon oil plume reveals substrate specialization within a complex community of hydrocarbon degraders.</title>
        <authorList>
            <person name="Hu P."/>
            <person name="Dubinsky E.A."/>
            <person name="Probst A.J."/>
            <person name="Wang J."/>
            <person name="Sieber C.M.K."/>
            <person name="Tom L.M."/>
            <person name="Gardinali P."/>
            <person name="Banfield J.F."/>
            <person name="Atlas R.M."/>
            <person name="Andersen G.L."/>
        </authorList>
    </citation>
    <scope>NUCLEOTIDE SEQUENCE [LARGE SCALE GENOMIC DNA]</scope>
</reference>
<keyword evidence="1" id="KW-1133">Transmembrane helix</keyword>
<dbReference type="EMBL" id="MAAF01000040">
    <property type="protein sequence ID" value="OUR82378.1"/>
    <property type="molecule type" value="Genomic_DNA"/>
</dbReference>
<feature type="transmembrane region" description="Helical" evidence="1">
    <location>
        <begin position="34"/>
        <end position="54"/>
    </location>
</feature>
<keyword evidence="1" id="KW-0472">Membrane</keyword>
<evidence type="ECO:0000313" key="3">
    <source>
        <dbReference type="Proteomes" id="UP000243053"/>
    </source>
</evidence>
<protein>
    <submittedName>
        <fullName evidence="2">Uncharacterized protein</fullName>
    </submittedName>
</protein>
<evidence type="ECO:0000256" key="1">
    <source>
        <dbReference type="SAM" id="Phobius"/>
    </source>
</evidence>